<dbReference type="Proteomes" id="UP001341281">
    <property type="component" value="Chromosome 03"/>
</dbReference>
<evidence type="ECO:0000313" key="3">
    <source>
        <dbReference type="Proteomes" id="UP001341281"/>
    </source>
</evidence>
<gene>
    <name evidence="2" type="ORF">U9M48_016123</name>
</gene>
<dbReference type="PANTHER" id="PTHR33085:SF42">
    <property type="entry name" value="DUF1618 DOMAIN-CONTAINING PROTEIN"/>
    <property type="match status" value="1"/>
</dbReference>
<dbReference type="EMBL" id="CP144747">
    <property type="protein sequence ID" value="WVZ66974.1"/>
    <property type="molecule type" value="Genomic_DNA"/>
</dbReference>
<evidence type="ECO:0000313" key="2">
    <source>
        <dbReference type="EMBL" id="WVZ66974.1"/>
    </source>
</evidence>
<keyword evidence="3" id="KW-1185">Reference proteome</keyword>
<name>A0AAQ3T4U6_PASNO</name>
<sequence length="847" mass="95350">EEESERRHLYIVCDESHGYSIRKVDLSSESTSDDSEEPPHQLHSAISELRLPPAVLRLQAPRGLSHYYFAAAFGTRILAMHPSGPGTDGKPCLLPQLQVPVFDVRTRGVIFAPRQKGDLAHPIYIPVRDRLFALTAGSFEQLWPPPLEYPGGDCWEWTWRELPKPPFETKQISSYAVHPDGRTIIVSTESGATAATFTFDTEAHHTLYGNSLWAMPCAGHSHFDHELDAFVGLTKDASTLGHLCSCDMAISDAGDGNCFAPAWKLSKEKLFNKDPSEKHVGATLVYLGGKSRFCLVHCISVEDDSVDEELDAPRPRRHLFRFTTFSLKYDKNGDLTIGKSCRVEHYKVPKVSNEFLLKNPQHLYLVLDDWQWGYSIRRVDLPSSDDDTDSDDQLLTAVSGDEGGAEQFRRRRRSAAELRLPPAVFRLEAPPDHPDYFAAAFGTKIIAMSAPDVTRRQGALTHPLPPICGAVPFLDVRTRLFGFAPRPEPEVNLERPICFAFDDDERLFVVSASSFKMLQKLPCCCWEWCELPKHPFDRTDATSYGAHPDGTIFVGTSTETFTLDTSKLPHGGEWKRHSQGTTLPFTGRAYFDSELDTWVGLYRGGDDDLEATGHLCTCDATSDERQGSTTARKLGKETLFSEDPAEEHFGATLVYMGGRSKFCLIERILIDDDDDDDDDIDCVDDERNFYKLPKRRVQDDESGSCRTPLRLTAFSLKFDKDGQPTTGNSRRVRYYKAPADAVWDDPVAFWIRQLRLFWEGTKVEGSEFNATEDTWDVEKLENSVPGGRSGLAQYFVEAAVGKSKQTWKNFWITQGMNAVAIQFLEEFRDNWELGLPGRQCSLKHIDK</sequence>
<protein>
    <submittedName>
        <fullName evidence="2">Uncharacterized protein</fullName>
    </submittedName>
</protein>
<dbReference type="Pfam" id="PF07893">
    <property type="entry name" value="DUF1668"/>
    <property type="match status" value="2"/>
</dbReference>
<evidence type="ECO:0000256" key="1">
    <source>
        <dbReference type="SAM" id="MobiDB-lite"/>
    </source>
</evidence>
<accession>A0AAQ3T4U6</accession>
<reference evidence="2 3" key="1">
    <citation type="submission" date="2024-02" db="EMBL/GenBank/DDBJ databases">
        <title>High-quality chromosome-scale genome assembly of Pensacola bahiagrass (Paspalum notatum Flugge var. saurae).</title>
        <authorList>
            <person name="Vega J.M."/>
            <person name="Podio M."/>
            <person name="Orjuela J."/>
            <person name="Siena L.A."/>
            <person name="Pessino S.C."/>
            <person name="Combes M.C."/>
            <person name="Mariac C."/>
            <person name="Albertini E."/>
            <person name="Pupilli F."/>
            <person name="Ortiz J.P.A."/>
            <person name="Leblanc O."/>
        </authorList>
    </citation>
    <scope>NUCLEOTIDE SEQUENCE [LARGE SCALE GENOMIC DNA]</scope>
    <source>
        <strain evidence="2">R1</strain>
        <tissue evidence="2">Leaf</tissue>
    </source>
</reference>
<proteinExistence type="predicted"/>
<feature type="non-terminal residue" evidence="2">
    <location>
        <position position="1"/>
    </location>
</feature>
<dbReference type="InterPro" id="IPR012871">
    <property type="entry name" value="DUF1668_ORYSA"/>
</dbReference>
<organism evidence="2 3">
    <name type="scientific">Paspalum notatum var. saurae</name>
    <dbReference type="NCBI Taxonomy" id="547442"/>
    <lineage>
        <taxon>Eukaryota</taxon>
        <taxon>Viridiplantae</taxon>
        <taxon>Streptophyta</taxon>
        <taxon>Embryophyta</taxon>
        <taxon>Tracheophyta</taxon>
        <taxon>Spermatophyta</taxon>
        <taxon>Magnoliopsida</taxon>
        <taxon>Liliopsida</taxon>
        <taxon>Poales</taxon>
        <taxon>Poaceae</taxon>
        <taxon>PACMAD clade</taxon>
        <taxon>Panicoideae</taxon>
        <taxon>Andropogonodae</taxon>
        <taxon>Paspaleae</taxon>
        <taxon>Paspalinae</taxon>
        <taxon>Paspalum</taxon>
    </lineage>
</organism>
<dbReference type="PANTHER" id="PTHR33085">
    <property type="entry name" value="OS12G0113100 PROTEIN-RELATED"/>
    <property type="match status" value="1"/>
</dbReference>
<feature type="region of interest" description="Disordered" evidence="1">
    <location>
        <begin position="25"/>
        <end position="44"/>
    </location>
</feature>
<dbReference type="AlphaFoldDB" id="A0AAQ3T4U6"/>